<proteinExistence type="predicted"/>
<dbReference type="InterPro" id="IPR031346">
    <property type="entry name" value="DUF2154_N"/>
</dbReference>
<dbReference type="AlphaFoldDB" id="A0AA49GJC6"/>
<organism evidence="2">
    <name type="scientific">Roseihalotalea indica</name>
    <dbReference type="NCBI Taxonomy" id="2867963"/>
    <lineage>
        <taxon>Bacteria</taxon>
        <taxon>Pseudomonadati</taxon>
        <taxon>Bacteroidota</taxon>
        <taxon>Cytophagia</taxon>
        <taxon>Cytophagales</taxon>
        <taxon>Catalimonadaceae</taxon>
        <taxon>Roseihalotalea</taxon>
    </lineage>
</organism>
<evidence type="ECO:0000313" key="2">
    <source>
        <dbReference type="EMBL" id="WKN34744.1"/>
    </source>
</evidence>
<feature type="domain" description="DUF2154" evidence="1">
    <location>
        <begin position="47"/>
        <end position="134"/>
    </location>
</feature>
<accession>A0AA49GJC6</accession>
<dbReference type="EMBL" id="CP120682">
    <property type="protein sequence ID" value="WKN34744.1"/>
    <property type="molecule type" value="Genomic_DNA"/>
</dbReference>
<name>A0AA49GJC6_9BACT</name>
<sequence>MKPTILYTLGLLILSACDITINTSQEEPGEVQTITQSIEPKGVKSVSTSIEMKAGKLKVTGGARKLMDADFTFNRESWEPEISYETQDETGFLSIEQPDLKSFNINFDEDDQINEWVVQLNDDILQDLSCNMGAGETELDLRGLLLNSVHINAGVGEHTINLRDASVPELDIKAGVGEVNVDLSGEWRNDLDAEIKGGIGELNLKLPSDVGIRLDVAGGLGSVEVPDGFTKDGREYTNALYKTAEHRLEFDIKAGIGSINVEIEEVI</sequence>
<dbReference type="PROSITE" id="PS51257">
    <property type="entry name" value="PROKAR_LIPOPROTEIN"/>
    <property type="match status" value="1"/>
</dbReference>
<evidence type="ECO:0000259" key="1">
    <source>
        <dbReference type="Pfam" id="PF17115"/>
    </source>
</evidence>
<reference evidence="2" key="2">
    <citation type="journal article" date="2024" name="Antonie Van Leeuwenhoek">
        <title>Roseihalotalea indica gen. nov., sp. nov., a halophilic Bacteroidetes from mesopelagic Southwest Indian Ocean with higher carbohydrate metabolic potential.</title>
        <authorList>
            <person name="Chen B."/>
            <person name="Zhang M."/>
            <person name="Lin D."/>
            <person name="Ye J."/>
            <person name="Tang K."/>
        </authorList>
    </citation>
    <scope>NUCLEOTIDE SEQUENCE</scope>
    <source>
        <strain evidence="2">TK19036</strain>
    </source>
</reference>
<dbReference type="Pfam" id="PF17115">
    <property type="entry name" value="Toast_rack_N"/>
    <property type="match status" value="1"/>
</dbReference>
<reference evidence="2" key="1">
    <citation type="journal article" date="2023" name="Comput. Struct. Biotechnol. J.">
        <title>Discovery of a novel marine Bacteroidetes with a rich repertoire of carbohydrate-active enzymes.</title>
        <authorList>
            <person name="Chen B."/>
            <person name="Liu G."/>
            <person name="Chen Q."/>
            <person name="Wang H."/>
            <person name="Liu L."/>
            <person name="Tang K."/>
        </authorList>
    </citation>
    <scope>NUCLEOTIDE SEQUENCE</scope>
    <source>
        <strain evidence="2">TK19036</strain>
    </source>
</reference>
<protein>
    <submittedName>
        <fullName evidence="2">Toast rack family protein</fullName>
    </submittedName>
</protein>
<gene>
    <name evidence="2" type="ORF">K4G66_20425</name>
</gene>